<sequence>MSLSAIAEASDTPFITTKPNFRDRLDGIDVKEMPQTFRDAVKVTRSLGLRHLWIDSLCIIQKDLEDWQIESAKMADVYRDAYLVLGAATGVSDASGFLRPRKLQDTVKFEPNLYLYLLPPPSRRWTFNNTNAIDPLAAEPLSGRAWCLQKRCLPRRSLQYGSHQIFWECECIRASEDGDIVTRKDDYLKSLSYSGTVEESAF</sequence>
<dbReference type="EMBL" id="JAZAVJ010000072">
    <property type="protein sequence ID" value="KAK7416186.1"/>
    <property type="molecule type" value="Genomic_DNA"/>
</dbReference>
<dbReference type="PANTHER" id="PTHR33112:SF16">
    <property type="entry name" value="HETEROKARYON INCOMPATIBILITY DOMAIN-CONTAINING PROTEIN"/>
    <property type="match status" value="1"/>
</dbReference>
<comment type="caution">
    <text evidence="2">The sequence shown here is derived from an EMBL/GenBank/DDBJ whole genome shotgun (WGS) entry which is preliminary data.</text>
</comment>
<reference evidence="2 3" key="1">
    <citation type="journal article" date="2025" name="Microbiol. Resour. Announc.">
        <title>Draft genome sequences for Neonectria magnoliae and Neonectria punicea, canker pathogens of Liriodendron tulipifera and Acer saccharum in West Virginia.</title>
        <authorList>
            <person name="Petronek H.M."/>
            <person name="Kasson M.T."/>
            <person name="Metheny A.M."/>
            <person name="Stauder C.M."/>
            <person name="Lovett B."/>
            <person name="Lynch S.C."/>
            <person name="Garnas J.R."/>
            <person name="Kasson L.R."/>
            <person name="Stajich J.E."/>
        </authorList>
    </citation>
    <scope>NUCLEOTIDE SEQUENCE [LARGE SCALE GENOMIC DNA]</scope>
    <source>
        <strain evidence="2 3">NRRL 64653</strain>
    </source>
</reference>
<dbReference type="InterPro" id="IPR010730">
    <property type="entry name" value="HET"/>
</dbReference>
<organism evidence="2 3">
    <name type="scientific">Neonectria punicea</name>
    <dbReference type="NCBI Taxonomy" id="979145"/>
    <lineage>
        <taxon>Eukaryota</taxon>
        <taxon>Fungi</taxon>
        <taxon>Dikarya</taxon>
        <taxon>Ascomycota</taxon>
        <taxon>Pezizomycotina</taxon>
        <taxon>Sordariomycetes</taxon>
        <taxon>Hypocreomycetidae</taxon>
        <taxon>Hypocreales</taxon>
        <taxon>Nectriaceae</taxon>
        <taxon>Neonectria</taxon>
    </lineage>
</organism>
<protein>
    <recommendedName>
        <fullName evidence="1">Heterokaryon incompatibility domain-containing protein</fullName>
    </recommendedName>
</protein>
<evidence type="ECO:0000313" key="3">
    <source>
        <dbReference type="Proteomes" id="UP001498476"/>
    </source>
</evidence>
<dbReference type="Proteomes" id="UP001498476">
    <property type="component" value="Unassembled WGS sequence"/>
</dbReference>
<feature type="domain" description="Heterokaryon incompatibility" evidence="1">
    <location>
        <begin position="27"/>
        <end position="149"/>
    </location>
</feature>
<proteinExistence type="predicted"/>
<dbReference type="Pfam" id="PF06985">
    <property type="entry name" value="HET"/>
    <property type="match status" value="1"/>
</dbReference>
<evidence type="ECO:0000313" key="2">
    <source>
        <dbReference type="EMBL" id="KAK7416186.1"/>
    </source>
</evidence>
<evidence type="ECO:0000259" key="1">
    <source>
        <dbReference type="Pfam" id="PF06985"/>
    </source>
</evidence>
<dbReference type="PANTHER" id="PTHR33112">
    <property type="entry name" value="DOMAIN PROTEIN, PUTATIVE-RELATED"/>
    <property type="match status" value="1"/>
</dbReference>
<name>A0ABR1H556_9HYPO</name>
<gene>
    <name evidence="2" type="ORF">QQX98_005383</name>
</gene>
<accession>A0ABR1H556</accession>
<keyword evidence="3" id="KW-1185">Reference proteome</keyword>